<evidence type="ECO:0000259" key="2">
    <source>
        <dbReference type="Pfam" id="PF03478"/>
    </source>
</evidence>
<accession>A0A7N2LEA4</accession>
<reference evidence="3 4" key="1">
    <citation type="journal article" date="2016" name="G3 (Bethesda)">
        <title>First Draft Assembly and Annotation of the Genome of a California Endemic Oak Quercus lobata Nee (Fagaceae).</title>
        <authorList>
            <person name="Sork V.L."/>
            <person name="Fitz-Gibbon S.T."/>
            <person name="Puiu D."/>
            <person name="Crepeau M."/>
            <person name="Gugger P.F."/>
            <person name="Sherman R."/>
            <person name="Stevens K."/>
            <person name="Langley C.H."/>
            <person name="Pellegrini M."/>
            <person name="Salzberg S.L."/>
        </authorList>
    </citation>
    <scope>NUCLEOTIDE SEQUENCE [LARGE SCALE GENOMIC DNA]</scope>
    <source>
        <strain evidence="3 4">cv. SW786</strain>
    </source>
</reference>
<dbReference type="Proteomes" id="UP000594261">
    <property type="component" value="Chromosome 4"/>
</dbReference>
<sequence length="122" mass="14134">MFLKKAVLSKSPWNYGCNCNCNCILMVIYGEHQQLAFTRPGYKAWMDIESSQRSFADIASYKGKYESFESDYSENESSDEDSEVDVEDEDPMDESDDKGFNENENLYVTIGFKVKRLKRCTQ</sequence>
<proteinExistence type="predicted"/>
<dbReference type="EnsemblPlants" id="QL04p009553:mrna">
    <property type="protein sequence ID" value="QL04p009553:mrna"/>
    <property type="gene ID" value="QL04p009553"/>
</dbReference>
<reference evidence="3" key="2">
    <citation type="submission" date="2021-01" db="UniProtKB">
        <authorList>
            <consortium name="EnsemblPlants"/>
        </authorList>
    </citation>
    <scope>IDENTIFICATION</scope>
</reference>
<organism evidence="3 4">
    <name type="scientific">Quercus lobata</name>
    <name type="common">Valley oak</name>
    <dbReference type="NCBI Taxonomy" id="97700"/>
    <lineage>
        <taxon>Eukaryota</taxon>
        <taxon>Viridiplantae</taxon>
        <taxon>Streptophyta</taxon>
        <taxon>Embryophyta</taxon>
        <taxon>Tracheophyta</taxon>
        <taxon>Spermatophyta</taxon>
        <taxon>Magnoliopsida</taxon>
        <taxon>eudicotyledons</taxon>
        <taxon>Gunneridae</taxon>
        <taxon>Pentapetalae</taxon>
        <taxon>rosids</taxon>
        <taxon>fabids</taxon>
        <taxon>Fagales</taxon>
        <taxon>Fagaceae</taxon>
        <taxon>Quercus</taxon>
    </lineage>
</organism>
<dbReference type="Pfam" id="PF03478">
    <property type="entry name" value="Beta-prop_KIB1-4"/>
    <property type="match status" value="1"/>
</dbReference>
<name>A0A7N2LEA4_QUELO</name>
<dbReference type="AlphaFoldDB" id="A0A7N2LEA4"/>
<evidence type="ECO:0000313" key="4">
    <source>
        <dbReference type="Proteomes" id="UP000594261"/>
    </source>
</evidence>
<protein>
    <recommendedName>
        <fullName evidence="2">KIB1-4 beta-propeller domain-containing protein</fullName>
    </recommendedName>
</protein>
<dbReference type="InParanoid" id="A0A7N2LEA4"/>
<feature type="domain" description="KIB1-4 beta-propeller" evidence="2">
    <location>
        <begin position="2"/>
        <end position="64"/>
    </location>
</feature>
<dbReference type="Gramene" id="QL04p009553:mrna">
    <property type="protein sequence ID" value="QL04p009553:mrna"/>
    <property type="gene ID" value="QL04p009553"/>
</dbReference>
<dbReference type="InterPro" id="IPR005174">
    <property type="entry name" value="KIB1-4_b-propeller"/>
</dbReference>
<evidence type="ECO:0000256" key="1">
    <source>
        <dbReference type="SAM" id="MobiDB-lite"/>
    </source>
</evidence>
<feature type="region of interest" description="Disordered" evidence="1">
    <location>
        <begin position="69"/>
        <end position="101"/>
    </location>
</feature>
<feature type="compositionally biased region" description="Acidic residues" evidence="1">
    <location>
        <begin position="69"/>
        <end position="96"/>
    </location>
</feature>
<keyword evidence="4" id="KW-1185">Reference proteome</keyword>
<dbReference type="EMBL" id="LRBV02000004">
    <property type="status" value="NOT_ANNOTATED_CDS"/>
    <property type="molecule type" value="Genomic_DNA"/>
</dbReference>
<evidence type="ECO:0000313" key="3">
    <source>
        <dbReference type="EnsemblPlants" id="QL04p009553:mrna"/>
    </source>
</evidence>